<accession>A0A2H9TNI9</accession>
<evidence type="ECO:0000259" key="3">
    <source>
        <dbReference type="PROSITE" id="PS50089"/>
    </source>
</evidence>
<dbReference type="Proteomes" id="UP000240830">
    <property type="component" value="Unassembled WGS sequence"/>
</dbReference>
<keyword evidence="1" id="KW-0862">Zinc</keyword>
<dbReference type="PANTHER" id="PTHR22996:SF0">
    <property type="entry name" value="RE60872P-RELATED"/>
    <property type="match status" value="1"/>
</dbReference>
<dbReference type="AlphaFoldDB" id="A0A2H9TNI9"/>
<evidence type="ECO:0000256" key="1">
    <source>
        <dbReference type="PROSITE-ProRule" id="PRU00175"/>
    </source>
</evidence>
<keyword evidence="5" id="KW-1185">Reference proteome</keyword>
<dbReference type="InterPro" id="IPR001841">
    <property type="entry name" value="Znf_RING"/>
</dbReference>
<dbReference type="Pfam" id="PF13920">
    <property type="entry name" value="zf-C3HC4_3"/>
    <property type="match status" value="1"/>
</dbReference>
<dbReference type="Gene3D" id="3.30.40.10">
    <property type="entry name" value="Zinc/RING finger domain, C3HC4 (zinc finger)"/>
    <property type="match status" value="1"/>
</dbReference>
<keyword evidence="1" id="KW-0863">Zinc-finger</keyword>
<name>A0A2H9TNI9_9FUNG</name>
<comment type="caution">
    <text evidence="4">The sequence shown here is derived from an EMBL/GenBank/DDBJ whole genome shotgun (WGS) entry which is preliminary data.</text>
</comment>
<dbReference type="OrthoDB" id="1711136at2759"/>
<dbReference type="GO" id="GO:0008270">
    <property type="term" value="F:zinc ion binding"/>
    <property type="evidence" value="ECO:0007669"/>
    <property type="project" value="UniProtKB-KW"/>
</dbReference>
<evidence type="ECO:0000313" key="4">
    <source>
        <dbReference type="EMBL" id="PJF19307.1"/>
    </source>
</evidence>
<feature type="region of interest" description="Disordered" evidence="2">
    <location>
        <begin position="13"/>
        <end position="55"/>
    </location>
</feature>
<dbReference type="EMBL" id="MTSL01000065">
    <property type="protein sequence ID" value="PJF19307.1"/>
    <property type="molecule type" value="Genomic_DNA"/>
</dbReference>
<dbReference type="PROSITE" id="PS50089">
    <property type="entry name" value="ZF_RING_2"/>
    <property type="match status" value="1"/>
</dbReference>
<evidence type="ECO:0000313" key="5">
    <source>
        <dbReference type="Proteomes" id="UP000240830"/>
    </source>
</evidence>
<sequence>MEQIVDGQLRSSENLLSTTQPGGSASVPTGSLRTSRSGWNAFPYPNQPTEVPVSPNTRREANIHTGASAQTITLKPIRLTASLDRELIKIEPIELKKSYQLSIVLDCTEATTVKLTTALKNKLVDSKKVDRPGINVVVELKITMKTFPTSAVAYCVVCSPAGKPITDQTPIQKSRLEIRPVGTDGALDISVTTQTLQFNNREFEILDIYGQYPDTGEATQAPMRDAPNGSHVKIDINETTDKAEQDDCIRIDIDKAKVERADSIRVYAGGPKVGRERVESIGDYSSRPRVDTERADCVICLSNVRDTLFLPCRHMCICYLCAGALTDGDGKCPLCRQNFTNILSIQDEPAHPAPSAEPSPSVARTEEKEGTKSDTPKAAPNNAERNV</sequence>
<dbReference type="InterPro" id="IPR013083">
    <property type="entry name" value="Znf_RING/FYVE/PHD"/>
</dbReference>
<dbReference type="GO" id="GO:0061630">
    <property type="term" value="F:ubiquitin protein ligase activity"/>
    <property type="evidence" value="ECO:0007669"/>
    <property type="project" value="UniProtKB-EC"/>
</dbReference>
<protein>
    <recommendedName>
        <fullName evidence="3">RING-type domain-containing protein</fullName>
    </recommendedName>
</protein>
<dbReference type="PANTHER" id="PTHR22996">
    <property type="entry name" value="MAHOGUNIN"/>
    <property type="match status" value="1"/>
</dbReference>
<proteinExistence type="predicted"/>
<dbReference type="SMART" id="SM00184">
    <property type="entry name" value="RING"/>
    <property type="match status" value="1"/>
</dbReference>
<feature type="domain" description="RING-type" evidence="3">
    <location>
        <begin position="297"/>
        <end position="336"/>
    </location>
</feature>
<dbReference type="GO" id="GO:0016567">
    <property type="term" value="P:protein ubiquitination"/>
    <property type="evidence" value="ECO:0007669"/>
    <property type="project" value="TreeGrafter"/>
</dbReference>
<feature type="region of interest" description="Disordered" evidence="2">
    <location>
        <begin position="346"/>
        <end position="387"/>
    </location>
</feature>
<keyword evidence="1" id="KW-0479">Metal-binding</keyword>
<dbReference type="SUPFAM" id="SSF57850">
    <property type="entry name" value="RING/U-box"/>
    <property type="match status" value="1"/>
</dbReference>
<evidence type="ECO:0000256" key="2">
    <source>
        <dbReference type="SAM" id="MobiDB-lite"/>
    </source>
</evidence>
<organism evidence="4 5">
    <name type="scientific">Paramicrosporidium saccamoebae</name>
    <dbReference type="NCBI Taxonomy" id="1246581"/>
    <lineage>
        <taxon>Eukaryota</taxon>
        <taxon>Fungi</taxon>
        <taxon>Fungi incertae sedis</taxon>
        <taxon>Cryptomycota</taxon>
        <taxon>Cryptomycota incertae sedis</taxon>
        <taxon>Paramicrosporidium</taxon>
    </lineage>
</organism>
<dbReference type="InterPro" id="IPR045194">
    <property type="entry name" value="MGRN1/RNF157-like"/>
</dbReference>
<feature type="compositionally biased region" description="Polar residues" evidence="2">
    <location>
        <begin position="13"/>
        <end position="38"/>
    </location>
</feature>
<feature type="compositionally biased region" description="Basic and acidic residues" evidence="2">
    <location>
        <begin position="364"/>
        <end position="375"/>
    </location>
</feature>
<dbReference type="STRING" id="1246581.A0A2H9TNI9"/>
<reference evidence="4 5" key="1">
    <citation type="submission" date="2016-10" db="EMBL/GenBank/DDBJ databases">
        <title>The genome of Paramicrosporidium saccamoebae is the missing link in understanding Cryptomycota and Microsporidia evolution.</title>
        <authorList>
            <person name="Quandt C.A."/>
            <person name="Beaudet D."/>
            <person name="Corsaro D."/>
            <person name="Michel R."/>
            <person name="Corradi N."/>
            <person name="James T."/>
        </authorList>
    </citation>
    <scope>NUCLEOTIDE SEQUENCE [LARGE SCALE GENOMIC DNA]</scope>
    <source>
        <strain evidence="4 5">KSL3</strain>
    </source>
</reference>
<gene>
    <name evidence="4" type="ORF">PSACC_00803</name>
</gene>